<dbReference type="Gene3D" id="3.30.450.20">
    <property type="entry name" value="PAS domain"/>
    <property type="match status" value="1"/>
</dbReference>
<dbReference type="Pfam" id="PF00196">
    <property type="entry name" value="GerE"/>
    <property type="match status" value="1"/>
</dbReference>
<dbReference type="AlphaFoldDB" id="A0A1H1PCJ7"/>
<sequence>MLQIVQNNYKVPPIMTASLTLERLGDMLGHLYQGPLESVPWNTFLDELKDLLASRYATFILRPPSQHVDGLSISTAGASEEVTSSYHQHFYRLDPFVDLPNRQVVSLTEFVALNDWLNSDFYKSFMEPTDVFHVLGADINTADGAQCRIRISRGRSDPPFNQADKDLLTLFLPHLERAMILHMRLNRIESERDLYAGAVDQMAVGTILLDSDGKVLQMNRVAEQLVQEKDGVKLVSDGLQVGTPRDSQKFRQLIKQALLSQKSGNPSVVEAMRVQRPSGRADFGIVVRSVPPGEWSGSKQCPAVAIFIGDPEQESRPPQEIVRALFDLTPSEAQISLLLANGLTLDEASDELGISRNTARAHLRSTFSKTGVTRQTMLVRLILRSVATLG</sequence>
<name>A0A1H1PCJ7_9PSED</name>
<organism evidence="2 3">
    <name type="scientific">Pseudomonas oryzae</name>
    <dbReference type="NCBI Taxonomy" id="1392877"/>
    <lineage>
        <taxon>Bacteria</taxon>
        <taxon>Pseudomonadati</taxon>
        <taxon>Pseudomonadota</taxon>
        <taxon>Gammaproteobacteria</taxon>
        <taxon>Pseudomonadales</taxon>
        <taxon>Pseudomonadaceae</taxon>
        <taxon>Pseudomonas</taxon>
    </lineage>
</organism>
<dbReference type="STRING" id="1392877.SAMN05216221_1047"/>
<accession>A0A1H1PCJ7</accession>
<evidence type="ECO:0000313" key="2">
    <source>
        <dbReference type="EMBL" id="SDS09001.1"/>
    </source>
</evidence>
<dbReference type="EMBL" id="LT629751">
    <property type="protein sequence ID" value="SDS09001.1"/>
    <property type="molecule type" value="Genomic_DNA"/>
</dbReference>
<evidence type="ECO:0000259" key="1">
    <source>
        <dbReference type="PROSITE" id="PS50043"/>
    </source>
</evidence>
<dbReference type="PROSITE" id="PS50043">
    <property type="entry name" value="HTH_LUXR_2"/>
    <property type="match status" value="1"/>
</dbReference>
<dbReference type="CDD" id="cd06170">
    <property type="entry name" value="LuxR_C_like"/>
    <property type="match status" value="1"/>
</dbReference>
<feature type="domain" description="HTH luxR-type" evidence="1">
    <location>
        <begin position="321"/>
        <end position="386"/>
    </location>
</feature>
<dbReference type="GO" id="GO:0003677">
    <property type="term" value="F:DNA binding"/>
    <property type="evidence" value="ECO:0007669"/>
    <property type="project" value="InterPro"/>
</dbReference>
<dbReference type="GO" id="GO:0006355">
    <property type="term" value="P:regulation of DNA-templated transcription"/>
    <property type="evidence" value="ECO:0007669"/>
    <property type="project" value="InterPro"/>
</dbReference>
<proteinExistence type="predicted"/>
<evidence type="ECO:0000313" key="3">
    <source>
        <dbReference type="Proteomes" id="UP000243359"/>
    </source>
</evidence>
<keyword evidence="3" id="KW-1185">Reference proteome</keyword>
<dbReference type="SUPFAM" id="SSF46894">
    <property type="entry name" value="C-terminal effector domain of the bipartite response regulators"/>
    <property type="match status" value="1"/>
</dbReference>
<dbReference type="InterPro" id="IPR036388">
    <property type="entry name" value="WH-like_DNA-bd_sf"/>
</dbReference>
<dbReference type="PRINTS" id="PR00038">
    <property type="entry name" value="HTHLUXR"/>
</dbReference>
<dbReference type="Gene3D" id="1.10.10.10">
    <property type="entry name" value="Winged helix-like DNA-binding domain superfamily/Winged helix DNA-binding domain"/>
    <property type="match status" value="1"/>
</dbReference>
<dbReference type="InterPro" id="IPR016032">
    <property type="entry name" value="Sig_transdc_resp-reg_C-effctor"/>
</dbReference>
<protein>
    <submittedName>
        <fullName evidence="2">Transcriptional regulator, LuxR family</fullName>
    </submittedName>
</protein>
<dbReference type="SMART" id="SM00421">
    <property type="entry name" value="HTH_LUXR"/>
    <property type="match status" value="1"/>
</dbReference>
<gene>
    <name evidence="2" type="ORF">SAMN05216221_1047</name>
</gene>
<dbReference type="InterPro" id="IPR000792">
    <property type="entry name" value="Tscrpt_reg_LuxR_C"/>
</dbReference>
<reference evidence="3" key="1">
    <citation type="submission" date="2016-10" db="EMBL/GenBank/DDBJ databases">
        <authorList>
            <person name="Varghese N."/>
            <person name="Submissions S."/>
        </authorList>
    </citation>
    <scope>NUCLEOTIDE SEQUENCE [LARGE SCALE GENOMIC DNA]</scope>
    <source>
        <strain evidence="3">KCTC 32247</strain>
    </source>
</reference>
<dbReference type="Proteomes" id="UP000243359">
    <property type="component" value="Chromosome I"/>
</dbReference>